<organism evidence="1 2">
    <name type="scientific">Bugula neritina</name>
    <name type="common">Brown bryozoan</name>
    <name type="synonym">Sertularia neritina</name>
    <dbReference type="NCBI Taxonomy" id="10212"/>
    <lineage>
        <taxon>Eukaryota</taxon>
        <taxon>Metazoa</taxon>
        <taxon>Spiralia</taxon>
        <taxon>Lophotrochozoa</taxon>
        <taxon>Bryozoa</taxon>
        <taxon>Gymnolaemata</taxon>
        <taxon>Cheilostomatida</taxon>
        <taxon>Flustrina</taxon>
        <taxon>Buguloidea</taxon>
        <taxon>Bugulidae</taxon>
        <taxon>Bugula</taxon>
    </lineage>
</organism>
<name>A0A7J7KBB9_BUGNE</name>
<dbReference type="EMBL" id="VXIV02000805">
    <property type="protein sequence ID" value="KAF6035939.1"/>
    <property type="molecule type" value="Genomic_DNA"/>
</dbReference>
<evidence type="ECO:0000313" key="2">
    <source>
        <dbReference type="Proteomes" id="UP000593567"/>
    </source>
</evidence>
<evidence type="ECO:0008006" key="3">
    <source>
        <dbReference type="Google" id="ProtNLM"/>
    </source>
</evidence>
<protein>
    <recommendedName>
        <fullName evidence="3">CCHC-type domain-containing protein</fullName>
    </recommendedName>
</protein>
<dbReference type="PANTHER" id="PTHR47331:SF5">
    <property type="entry name" value="RIBONUCLEASE H"/>
    <property type="match status" value="1"/>
</dbReference>
<dbReference type="OrthoDB" id="10065844at2759"/>
<keyword evidence="2" id="KW-1185">Reference proteome</keyword>
<dbReference type="AlphaFoldDB" id="A0A7J7KBB9"/>
<proteinExistence type="predicted"/>
<dbReference type="Proteomes" id="UP000593567">
    <property type="component" value="Unassembled WGS sequence"/>
</dbReference>
<accession>A0A7J7KBB9</accession>
<reference evidence="1" key="1">
    <citation type="submission" date="2020-06" db="EMBL/GenBank/DDBJ databases">
        <title>Draft genome of Bugula neritina, a colonial animal packing powerful symbionts and potential medicines.</title>
        <authorList>
            <person name="Rayko M."/>
        </authorList>
    </citation>
    <scope>NUCLEOTIDE SEQUENCE [LARGE SCALE GENOMIC DNA]</scope>
    <source>
        <strain evidence="1">Kwan_BN1</strain>
    </source>
</reference>
<dbReference type="PANTHER" id="PTHR47331">
    <property type="entry name" value="PHD-TYPE DOMAIN-CONTAINING PROTEIN"/>
    <property type="match status" value="1"/>
</dbReference>
<gene>
    <name evidence="1" type="ORF">EB796_005753</name>
</gene>
<comment type="caution">
    <text evidence="1">The sequence shown here is derived from an EMBL/GenBank/DDBJ whole genome shotgun (WGS) entry which is preliminary data.</text>
</comment>
<sequence length="288" mass="32955">MKPREHKQMQSFSDFLTHCEIAAKDIKELEILNDCKKNLELISKLPDNMINRWKRESVCKVCTNRSRNPKRSNHFIFARFKSNRLHKPQKLNNKGISFANGIEKYSPGVKSTENHKAKLCLYCNYSNNHSTHECRKLASIPVDQRQQFITSKKLCLGCLRKGHMTKECRNRATCEICQKRHPTATHRSNQPATQANNSNIKVETVQVNEVASNNNLEQIAANTNNTVTKTYGLCSMVVPILYLATVDNPDEEVLTYALLDSMSDTTFVTNQVVREIPQSLDIEIEMLI</sequence>
<evidence type="ECO:0000313" key="1">
    <source>
        <dbReference type="EMBL" id="KAF6035939.1"/>
    </source>
</evidence>